<protein>
    <recommendedName>
        <fullName evidence="3">Saccharopine dehydrogenase NADP binding domain-containing protein</fullName>
    </recommendedName>
</protein>
<dbReference type="InterPro" id="IPR036291">
    <property type="entry name" value="NAD(P)-bd_dom_sf"/>
</dbReference>
<evidence type="ECO:0000256" key="2">
    <source>
        <dbReference type="SAM" id="Phobius"/>
    </source>
</evidence>
<keyword evidence="2" id="KW-1133">Transmembrane helix</keyword>
<evidence type="ECO:0000259" key="3">
    <source>
        <dbReference type="Pfam" id="PF03435"/>
    </source>
</evidence>
<keyword evidence="2" id="KW-0472">Membrane</keyword>
<dbReference type="GO" id="GO:0005811">
    <property type="term" value="C:lipid droplet"/>
    <property type="evidence" value="ECO:0007669"/>
    <property type="project" value="TreeGrafter"/>
</dbReference>
<dbReference type="SUPFAM" id="SSF51735">
    <property type="entry name" value="NAD(P)-binding Rossmann-fold domains"/>
    <property type="match status" value="1"/>
</dbReference>
<dbReference type="Proteomes" id="UP000054248">
    <property type="component" value="Unassembled WGS sequence"/>
</dbReference>
<dbReference type="Gene3D" id="3.40.50.720">
    <property type="entry name" value="NAD(P)-binding Rossmann-like Domain"/>
    <property type="match status" value="1"/>
</dbReference>
<dbReference type="EMBL" id="KN822989">
    <property type="protein sequence ID" value="KIO28863.1"/>
    <property type="molecule type" value="Genomic_DNA"/>
</dbReference>
<dbReference type="GO" id="GO:0005739">
    <property type="term" value="C:mitochondrion"/>
    <property type="evidence" value="ECO:0007669"/>
    <property type="project" value="TreeGrafter"/>
</dbReference>
<evidence type="ECO:0000256" key="1">
    <source>
        <dbReference type="ARBA" id="ARBA00038048"/>
    </source>
</evidence>
<organism evidence="4 5">
    <name type="scientific">Tulasnella calospora MUT 4182</name>
    <dbReference type="NCBI Taxonomy" id="1051891"/>
    <lineage>
        <taxon>Eukaryota</taxon>
        <taxon>Fungi</taxon>
        <taxon>Dikarya</taxon>
        <taxon>Basidiomycota</taxon>
        <taxon>Agaricomycotina</taxon>
        <taxon>Agaricomycetes</taxon>
        <taxon>Cantharellales</taxon>
        <taxon>Tulasnellaceae</taxon>
        <taxon>Tulasnella</taxon>
    </lineage>
</organism>
<dbReference type="OrthoDB" id="10268090at2759"/>
<keyword evidence="5" id="KW-1185">Reference proteome</keyword>
<gene>
    <name evidence="4" type="ORF">M407DRAFT_21940</name>
</gene>
<name>A0A0C3L543_9AGAM</name>
<dbReference type="PANTHER" id="PTHR12286">
    <property type="entry name" value="SACCHAROPINE DEHYDROGENASE-LIKE OXIDOREDUCTASE"/>
    <property type="match status" value="1"/>
</dbReference>
<comment type="similarity">
    <text evidence="1">Belongs to the saccharopine dehydrogenase family.</text>
</comment>
<dbReference type="GO" id="GO:0009247">
    <property type="term" value="P:glycolipid biosynthetic process"/>
    <property type="evidence" value="ECO:0007669"/>
    <property type="project" value="TreeGrafter"/>
</dbReference>
<dbReference type="Pfam" id="PF03435">
    <property type="entry name" value="Sacchrp_dh_NADP"/>
    <property type="match status" value="1"/>
</dbReference>
<accession>A0A0C3L543</accession>
<dbReference type="HOGENOM" id="CLU_031002_0_1_1"/>
<dbReference type="PANTHER" id="PTHR12286:SF5">
    <property type="entry name" value="SACCHAROPINE DEHYDROGENASE-LIKE OXIDOREDUCTASE"/>
    <property type="match status" value="1"/>
</dbReference>
<evidence type="ECO:0000313" key="4">
    <source>
        <dbReference type="EMBL" id="KIO28863.1"/>
    </source>
</evidence>
<sequence>MSPKSLSTTFRSPYQTLLRTIQELMESPGMEKKDILLLGASGFTGRLILKYLTSHPTRTQSNVAFTLGLAGRSADKLRRVAAEVGANNIPIHELDIQSEQQVRMLFTAYRVVITSVGPFWHYGKVVAKVCAELGVHYVDITGEPHFIRYLVEQYDFLATKTGSILIPASGFDSVPSDLSAFYGVSALRRVYGSDVQAGKSTSAFAVRGQSISGGTAATMLDIFGGGIPAWVRRRLRDPWLLSPMIGTVPSPKFVYHLPCTSILGFFYPMSPVNGAVVRRTWGLYELNARDSAATTPEMPYGSRFEYEEFLECGNYLVAILGSFAIGLFFGLMAISSAFRWFVQHFLLYKPGSGPDERKFGEGWLRLTNVTSSDEEKPRAVKSVIRGKGEPGYFLTSVMVGEIALALLPPNRERLTALAKKGGVLTPASALGQELVERLKRTGRFEFNEEQVYDELESRKDR</sequence>
<dbReference type="InterPro" id="IPR051276">
    <property type="entry name" value="Saccharopine_DH-like_oxidrdct"/>
</dbReference>
<keyword evidence="2" id="KW-0812">Transmembrane</keyword>
<reference evidence="5" key="2">
    <citation type="submission" date="2015-01" db="EMBL/GenBank/DDBJ databases">
        <title>Evolutionary Origins and Diversification of the Mycorrhizal Mutualists.</title>
        <authorList>
            <consortium name="DOE Joint Genome Institute"/>
            <consortium name="Mycorrhizal Genomics Consortium"/>
            <person name="Kohler A."/>
            <person name="Kuo A."/>
            <person name="Nagy L.G."/>
            <person name="Floudas D."/>
            <person name="Copeland A."/>
            <person name="Barry K.W."/>
            <person name="Cichocki N."/>
            <person name="Veneault-Fourrey C."/>
            <person name="LaButti K."/>
            <person name="Lindquist E.A."/>
            <person name="Lipzen A."/>
            <person name="Lundell T."/>
            <person name="Morin E."/>
            <person name="Murat C."/>
            <person name="Riley R."/>
            <person name="Ohm R."/>
            <person name="Sun H."/>
            <person name="Tunlid A."/>
            <person name="Henrissat B."/>
            <person name="Grigoriev I.V."/>
            <person name="Hibbett D.S."/>
            <person name="Martin F."/>
        </authorList>
    </citation>
    <scope>NUCLEOTIDE SEQUENCE [LARGE SCALE GENOMIC DNA]</scope>
    <source>
        <strain evidence="5">MUT 4182</strain>
    </source>
</reference>
<dbReference type="STRING" id="1051891.A0A0C3L543"/>
<proteinExistence type="inferred from homology"/>
<evidence type="ECO:0000313" key="5">
    <source>
        <dbReference type="Proteomes" id="UP000054248"/>
    </source>
</evidence>
<feature type="domain" description="Saccharopine dehydrogenase NADP binding" evidence="3">
    <location>
        <begin position="35"/>
        <end position="140"/>
    </location>
</feature>
<feature type="transmembrane region" description="Helical" evidence="2">
    <location>
        <begin position="315"/>
        <end position="342"/>
    </location>
</feature>
<dbReference type="AlphaFoldDB" id="A0A0C3L543"/>
<dbReference type="GO" id="GO:0005886">
    <property type="term" value="C:plasma membrane"/>
    <property type="evidence" value="ECO:0007669"/>
    <property type="project" value="TreeGrafter"/>
</dbReference>
<reference evidence="4 5" key="1">
    <citation type="submission" date="2014-04" db="EMBL/GenBank/DDBJ databases">
        <authorList>
            <consortium name="DOE Joint Genome Institute"/>
            <person name="Kuo A."/>
            <person name="Girlanda M."/>
            <person name="Perotto S."/>
            <person name="Kohler A."/>
            <person name="Nagy L.G."/>
            <person name="Floudas D."/>
            <person name="Copeland A."/>
            <person name="Barry K.W."/>
            <person name="Cichocki N."/>
            <person name="Veneault-Fourrey C."/>
            <person name="LaButti K."/>
            <person name="Lindquist E.A."/>
            <person name="Lipzen A."/>
            <person name="Lundell T."/>
            <person name="Morin E."/>
            <person name="Murat C."/>
            <person name="Sun H."/>
            <person name="Tunlid A."/>
            <person name="Henrissat B."/>
            <person name="Grigoriev I.V."/>
            <person name="Hibbett D.S."/>
            <person name="Martin F."/>
            <person name="Nordberg H.P."/>
            <person name="Cantor M.N."/>
            <person name="Hua S.X."/>
        </authorList>
    </citation>
    <scope>NUCLEOTIDE SEQUENCE [LARGE SCALE GENOMIC DNA]</scope>
    <source>
        <strain evidence="4 5">MUT 4182</strain>
    </source>
</reference>
<dbReference type="InterPro" id="IPR005097">
    <property type="entry name" value="Sacchrp_dh_NADP-bd"/>
</dbReference>